<dbReference type="Pfam" id="PF01371">
    <property type="entry name" value="Trp_repressor"/>
    <property type="match status" value="1"/>
</dbReference>
<dbReference type="Gene3D" id="1.10.1270.10">
    <property type="entry name" value="TrpR-like"/>
    <property type="match status" value="1"/>
</dbReference>
<evidence type="ECO:0000313" key="1">
    <source>
        <dbReference type="EMBL" id="OIN89411.1"/>
    </source>
</evidence>
<proteinExistence type="predicted"/>
<dbReference type="Proteomes" id="UP000182753">
    <property type="component" value="Unassembled WGS sequence"/>
</dbReference>
<accession>A0A1J4RPS7</accession>
<evidence type="ECO:0000313" key="2">
    <source>
        <dbReference type="Proteomes" id="UP000182753"/>
    </source>
</evidence>
<evidence type="ECO:0008006" key="3">
    <source>
        <dbReference type="Google" id="ProtNLM"/>
    </source>
</evidence>
<protein>
    <recommendedName>
        <fullName evidence="3">DNA-binding transcriptional regulator</fullName>
    </recommendedName>
</protein>
<gene>
    <name evidence="1" type="ORF">AUJ40_01960</name>
</gene>
<reference evidence="1 2" key="1">
    <citation type="journal article" date="2016" name="Environ. Microbiol.">
        <title>Genomic resolution of a cold subsurface aquifer community provides metabolic insights for novel microbes adapted to high CO concentrations.</title>
        <authorList>
            <person name="Probst A.J."/>
            <person name="Castelle C.J."/>
            <person name="Singh A."/>
            <person name="Brown C.T."/>
            <person name="Anantharaman K."/>
            <person name="Sharon I."/>
            <person name="Hug L.A."/>
            <person name="Burstein D."/>
            <person name="Emerson J.B."/>
            <person name="Thomas B.C."/>
            <person name="Banfield J.F."/>
        </authorList>
    </citation>
    <scope>NUCLEOTIDE SEQUENCE [LARGE SCALE GENOMIC DNA]</scope>
    <source>
        <strain evidence="1">CG1_02_42_45</strain>
    </source>
</reference>
<name>A0A1J4RPS7_9BACT</name>
<comment type="caution">
    <text evidence="1">The sequence shown here is derived from an EMBL/GenBank/DDBJ whole genome shotgun (WGS) entry which is preliminary data.</text>
</comment>
<organism evidence="1 2">
    <name type="scientific">Candidatus Berkelbacteria bacterium CG1_02_42_45</name>
    <dbReference type="NCBI Taxonomy" id="1805036"/>
    <lineage>
        <taxon>Bacteria</taxon>
        <taxon>Candidatus Berkelbacteria</taxon>
    </lineage>
</organism>
<dbReference type="InterPro" id="IPR000831">
    <property type="entry name" value="Trp_repress"/>
</dbReference>
<sequence>MVKKNIDKDAKKFLVKAIQKIKDEDVLDFLESLLSSAEIKDISRRLMAAKLLAKGITYEEIGEDMGMSSGTTNKIRFKTKGSPALKKLFKKD</sequence>
<dbReference type="SUPFAM" id="SSF48295">
    <property type="entry name" value="TrpR-like"/>
    <property type="match status" value="1"/>
</dbReference>
<dbReference type="InterPro" id="IPR010921">
    <property type="entry name" value="Trp_repressor/repl_initiator"/>
</dbReference>
<dbReference type="InterPro" id="IPR038116">
    <property type="entry name" value="TrpR-like_sf"/>
</dbReference>
<dbReference type="GO" id="GO:0003700">
    <property type="term" value="F:DNA-binding transcription factor activity"/>
    <property type="evidence" value="ECO:0007669"/>
    <property type="project" value="InterPro"/>
</dbReference>
<dbReference type="AlphaFoldDB" id="A0A1J4RPS7"/>
<dbReference type="EMBL" id="MNUJ01000041">
    <property type="protein sequence ID" value="OIN89411.1"/>
    <property type="molecule type" value="Genomic_DNA"/>
</dbReference>
<dbReference type="GO" id="GO:0043565">
    <property type="term" value="F:sequence-specific DNA binding"/>
    <property type="evidence" value="ECO:0007669"/>
    <property type="project" value="InterPro"/>
</dbReference>